<organism evidence="1 2">
    <name type="scientific">Gracilibacillus dipsosauri</name>
    <dbReference type="NCBI Taxonomy" id="178340"/>
    <lineage>
        <taxon>Bacteria</taxon>
        <taxon>Bacillati</taxon>
        <taxon>Bacillota</taxon>
        <taxon>Bacilli</taxon>
        <taxon>Bacillales</taxon>
        <taxon>Bacillaceae</taxon>
        <taxon>Gracilibacillus</taxon>
    </lineage>
</organism>
<accession>A0A317L388</accession>
<dbReference type="Proteomes" id="UP000245624">
    <property type="component" value="Unassembled WGS sequence"/>
</dbReference>
<proteinExistence type="predicted"/>
<gene>
    <name evidence="1" type="ORF">DLJ74_00130</name>
</gene>
<evidence type="ECO:0000313" key="2">
    <source>
        <dbReference type="Proteomes" id="UP000245624"/>
    </source>
</evidence>
<keyword evidence="2" id="KW-1185">Reference proteome</keyword>
<comment type="caution">
    <text evidence="1">The sequence shown here is derived from an EMBL/GenBank/DDBJ whole genome shotgun (WGS) entry which is preliminary data.</text>
</comment>
<evidence type="ECO:0008006" key="3">
    <source>
        <dbReference type="Google" id="ProtNLM"/>
    </source>
</evidence>
<dbReference type="EMBL" id="QGTD01000001">
    <property type="protein sequence ID" value="PWU70287.1"/>
    <property type="molecule type" value="Genomic_DNA"/>
</dbReference>
<sequence>MKKFLFPVLCISTITAFLIGCSDKNDTNLGSSFDQAQQIEVLSSTNGELQTTIADNQKIADFVSSLKLDKWELAQVPSEAIAGSTFLMNKQQTIRLGESTNEEKRLQEVAKIITYENVPFVDLVMKDNKLSFSIPENVASYLQDFK</sequence>
<reference evidence="1 2" key="1">
    <citation type="submission" date="2018-05" db="EMBL/GenBank/DDBJ databases">
        <title>Genomic analysis of Gracilibacillus dipsosauri DD1 reveals novel features of a salt-tolerant amylase.</title>
        <authorList>
            <person name="Deutch C.E."/>
            <person name="Yang S."/>
        </authorList>
    </citation>
    <scope>NUCLEOTIDE SEQUENCE [LARGE SCALE GENOMIC DNA]</scope>
    <source>
        <strain evidence="1 2">DD1</strain>
    </source>
</reference>
<name>A0A317L388_9BACI</name>
<protein>
    <recommendedName>
        <fullName evidence="3">Lipoprotein</fullName>
    </recommendedName>
</protein>
<evidence type="ECO:0000313" key="1">
    <source>
        <dbReference type="EMBL" id="PWU70287.1"/>
    </source>
</evidence>
<dbReference type="PROSITE" id="PS51257">
    <property type="entry name" value="PROKAR_LIPOPROTEIN"/>
    <property type="match status" value="1"/>
</dbReference>
<dbReference type="OrthoDB" id="2882935at2"/>
<dbReference type="AlphaFoldDB" id="A0A317L388"/>
<dbReference type="RefSeq" id="WP_109982843.1">
    <property type="nucleotide sequence ID" value="NZ_JAJUIE010000075.1"/>
</dbReference>